<evidence type="ECO:0000313" key="2">
    <source>
        <dbReference type="Proteomes" id="UP000019194"/>
    </source>
</evidence>
<proteinExistence type="predicted"/>
<dbReference type="AlphaFoldDB" id="A0A7G2IQ69"/>
<dbReference type="EMBL" id="CBWP010000027">
    <property type="protein sequence ID" value="CDL37454.1"/>
    <property type="molecule type" value="Genomic_DNA"/>
</dbReference>
<protein>
    <submittedName>
        <fullName evidence="1">Uncharacterized protein</fullName>
    </submittedName>
</protein>
<sequence>MLSQVLWLERVAVCQSVYQRKRFLSICMMCQLIKISEL</sequence>
<accession>A0A7G2IQ69</accession>
<name>A0A7G2IQ69_CITFR</name>
<dbReference type="Proteomes" id="UP000019194">
    <property type="component" value="Unassembled WGS sequence"/>
</dbReference>
<evidence type="ECO:0000313" key="1">
    <source>
        <dbReference type="EMBL" id="CDL37454.1"/>
    </source>
</evidence>
<reference evidence="1 2" key="1">
    <citation type="submission" date="2013-10" db="EMBL/GenBank/DDBJ databases">
        <title>Antibiotic resistance diversity of beta-lactamase producers in the General Hospital Vienna.</title>
        <authorList>
            <person name="Barisic I."/>
            <person name="Mitteregger D."/>
            <person name="Hirschl A.M."/>
            <person name="Noehammer C."/>
            <person name="Wiesinger-Mayr H."/>
        </authorList>
    </citation>
    <scope>NUCLEOTIDE SEQUENCE [LARGE SCALE GENOMIC DNA]</scope>
    <source>
        <strain evidence="1 2">ISC11</strain>
    </source>
</reference>
<organism evidence="1 2">
    <name type="scientific">Citrobacter freundii</name>
    <dbReference type="NCBI Taxonomy" id="546"/>
    <lineage>
        <taxon>Bacteria</taxon>
        <taxon>Pseudomonadati</taxon>
        <taxon>Pseudomonadota</taxon>
        <taxon>Gammaproteobacteria</taxon>
        <taxon>Enterobacterales</taxon>
        <taxon>Enterobacteriaceae</taxon>
        <taxon>Citrobacter</taxon>
        <taxon>Citrobacter freundii complex</taxon>
    </lineage>
</organism>
<comment type="caution">
    <text evidence="1">The sequence shown here is derived from an EMBL/GenBank/DDBJ whole genome shotgun (WGS) entry which is preliminary data.</text>
</comment>